<dbReference type="GeneID" id="9586410"/>
<evidence type="ECO:0000256" key="1">
    <source>
        <dbReference type="SAM" id="MobiDB-lite"/>
    </source>
</evidence>
<dbReference type="InParanoid" id="D8PZZ2"/>
<dbReference type="EMBL" id="GL377304">
    <property type="protein sequence ID" value="EFI99526.1"/>
    <property type="molecule type" value="Genomic_DNA"/>
</dbReference>
<dbReference type="Proteomes" id="UP000007431">
    <property type="component" value="Unassembled WGS sequence"/>
</dbReference>
<dbReference type="HOGENOM" id="CLU_059985_0_0_1"/>
<keyword evidence="3" id="KW-1185">Reference proteome</keyword>
<protein>
    <submittedName>
        <fullName evidence="2">Uncharacterized protein</fullName>
    </submittedName>
</protein>
<evidence type="ECO:0000313" key="3">
    <source>
        <dbReference type="Proteomes" id="UP000007431"/>
    </source>
</evidence>
<accession>D8PZZ2</accession>
<dbReference type="VEuPathDB" id="FungiDB:SCHCODRAFT_02664369"/>
<gene>
    <name evidence="2" type="ORF">SCHCODRAFT_106898</name>
</gene>
<dbReference type="OrthoDB" id="10352726at2759"/>
<feature type="compositionally biased region" description="Polar residues" evidence="1">
    <location>
        <begin position="186"/>
        <end position="195"/>
    </location>
</feature>
<reference evidence="2 3" key="1">
    <citation type="journal article" date="2010" name="Nat. Biotechnol.">
        <title>Genome sequence of the model mushroom Schizophyllum commune.</title>
        <authorList>
            <person name="Ohm R.A."/>
            <person name="de Jong J.F."/>
            <person name="Lugones L.G."/>
            <person name="Aerts A."/>
            <person name="Kothe E."/>
            <person name="Stajich J.E."/>
            <person name="de Vries R.P."/>
            <person name="Record E."/>
            <person name="Levasseur A."/>
            <person name="Baker S.E."/>
            <person name="Bartholomew K.A."/>
            <person name="Coutinho P.M."/>
            <person name="Erdmann S."/>
            <person name="Fowler T.J."/>
            <person name="Gathman A.C."/>
            <person name="Lombard V."/>
            <person name="Henrissat B."/>
            <person name="Knabe N."/>
            <person name="Kuees U."/>
            <person name="Lilly W.W."/>
            <person name="Lindquist E."/>
            <person name="Lucas S."/>
            <person name="Magnuson J.K."/>
            <person name="Piumi F."/>
            <person name="Raudaskoski M."/>
            <person name="Salamov A."/>
            <person name="Schmutz J."/>
            <person name="Schwarze F.W.M.R."/>
            <person name="vanKuyk P.A."/>
            <person name="Horton J.S."/>
            <person name="Grigoriev I.V."/>
            <person name="Woesten H.A.B."/>
        </authorList>
    </citation>
    <scope>NUCLEOTIDE SEQUENCE [LARGE SCALE GENOMIC DNA]</scope>
    <source>
        <strain evidence="3">H4-8 / FGSC 9210</strain>
    </source>
</reference>
<feature type="non-terminal residue" evidence="2">
    <location>
        <position position="388"/>
    </location>
</feature>
<name>D8PZZ2_SCHCM</name>
<proteinExistence type="predicted"/>
<dbReference type="RefSeq" id="XP_003034429.1">
    <property type="nucleotide sequence ID" value="XM_003034383.1"/>
</dbReference>
<evidence type="ECO:0000313" key="2">
    <source>
        <dbReference type="EMBL" id="EFI99526.1"/>
    </source>
</evidence>
<feature type="region of interest" description="Disordered" evidence="1">
    <location>
        <begin position="142"/>
        <end position="214"/>
    </location>
</feature>
<sequence>MILDHLRPSTNSFFALIFAAMYQSNQRSRLPLRAPASQHGANRFAPYRPPPHILFAPRLSTIPLPDVPSESSNAGPITSMLASSAQTAPSQVVPPTLAGPLLSTIASHLVHQPQPVQQGPSASPTASSARLSLTRAACHSSVVPHDLAPPPATSDAMPAQPVAGAARHSPATDADAPSLPYAADVQDTTDNAVAQSSSSAPRSTTASSSSSFKDGHVELSGTESFAGGICVLPERARWGSIKSLTVTSPITINDLHLILYQATKLEKAVFASVLPDTEKERCRFKIHAKNLQRLTLKDIRTPIGSFLDDLEATQLHRIRFAYNASTSQLALRDDEQNCFDLLVRVSNKTAAGTITVTSNNPWYAANRAPALREQLRAATGYTWAATVG</sequence>
<dbReference type="KEGG" id="scm:SCHCO_02664369"/>
<dbReference type="AlphaFoldDB" id="D8PZZ2"/>
<feature type="compositionally biased region" description="Low complexity" evidence="1">
    <location>
        <begin position="196"/>
        <end position="211"/>
    </location>
</feature>
<organism evidence="3">
    <name type="scientific">Schizophyllum commune (strain H4-8 / FGSC 9210)</name>
    <name type="common">Split gill fungus</name>
    <dbReference type="NCBI Taxonomy" id="578458"/>
    <lineage>
        <taxon>Eukaryota</taxon>
        <taxon>Fungi</taxon>
        <taxon>Dikarya</taxon>
        <taxon>Basidiomycota</taxon>
        <taxon>Agaricomycotina</taxon>
        <taxon>Agaricomycetes</taxon>
        <taxon>Agaricomycetidae</taxon>
        <taxon>Agaricales</taxon>
        <taxon>Schizophyllaceae</taxon>
        <taxon>Schizophyllum</taxon>
    </lineage>
</organism>